<evidence type="ECO:0000256" key="1">
    <source>
        <dbReference type="ARBA" id="ARBA00006787"/>
    </source>
</evidence>
<comment type="caution">
    <text evidence="6">The sequence shown here is derived from an EMBL/GenBank/DDBJ whole genome shotgun (WGS) entry which is preliminary data.</text>
</comment>
<evidence type="ECO:0000313" key="6">
    <source>
        <dbReference type="EMBL" id="KFH47490.1"/>
    </source>
</evidence>
<evidence type="ECO:0000313" key="7">
    <source>
        <dbReference type="Proteomes" id="UP000029964"/>
    </source>
</evidence>
<dbReference type="EMBL" id="JPKY01000009">
    <property type="protein sequence ID" value="KFH47490.1"/>
    <property type="molecule type" value="Genomic_DNA"/>
</dbReference>
<feature type="binding site" evidence="5">
    <location>
        <position position="597"/>
    </location>
    <ligand>
        <name>Fe cation</name>
        <dbReference type="ChEBI" id="CHEBI:24875"/>
        <note>catalytic</note>
    </ligand>
</feature>
<keyword evidence="4 5" id="KW-0408">Iron</keyword>
<keyword evidence="6" id="KW-0223">Dioxygenase</keyword>
<keyword evidence="3" id="KW-0560">Oxidoreductase</keyword>
<dbReference type="InterPro" id="IPR004294">
    <property type="entry name" value="Carotenoid_Oase"/>
</dbReference>
<dbReference type="HOGENOM" id="CLU_016472_4_0_1"/>
<dbReference type="PANTHER" id="PTHR10543:SF89">
    <property type="entry name" value="CAROTENOID 9,10(9',10')-CLEAVAGE DIOXYGENASE 1"/>
    <property type="match status" value="1"/>
</dbReference>
<evidence type="ECO:0000256" key="2">
    <source>
        <dbReference type="ARBA" id="ARBA00022723"/>
    </source>
</evidence>
<feature type="binding site" evidence="5">
    <location>
        <position position="224"/>
    </location>
    <ligand>
        <name>Fe cation</name>
        <dbReference type="ChEBI" id="CHEBI:24875"/>
        <note>catalytic</note>
    </ligand>
</feature>
<accession>A0A086TDQ8</accession>
<dbReference type="Pfam" id="PF03055">
    <property type="entry name" value="RPE65"/>
    <property type="match status" value="1"/>
</dbReference>
<sequence length="646" mass="71629">MDHQHPYLSGNFAPVQSSLPLTACPAEGKIPSDLAGGQYIRNGANPVTPNEHLDRDTHWLDGDGMLSGVYFRRAGDKGTEIEPQFVNRYLQTDVYRYARHSRFLTRPVLPSLTTTLLLGGGPVVRLVRVLRAVLRTLILAVVSRLPGRPSIRKMSVANTSVVYHDGRALATGGAGPPLRFLLPGLETVGWFNGRRAQNEPRGDGRSGFRGDGPLAVLRGWTTTHPRVDPVTRELIVLRSTACKPYVRYSIVKPSKQTEPGSSIFDEPVPGVTTPKMVHDFGVSSHHTVIMDLPLELNPKNLLKGTAAVRYDLTSRSRFGVFPRYAPYGIRWFETSPCVIFRTANCWDTISSATKERPAETLVNMLVCRRTSATAVYNTGNITAPWRGPVPPEYAEEEQCRLYYYSFPITDASHTERHIRHQWALSAIPFDFPIIPADKSMSECRYVYGCSSSHSSTPAPGSAAKMDYLVKMDAKSLVACGIADPPPAVTGCVDTRTLEQVWAESSNGDDDDDDDPIKLFRMPRGWYAQEPMFVARADTESEDDGWLLTYVFDESTGLDEEWECREGAKGELWIIDARNMRDVAARVKLPQRVPYGLHGSWFSEGEILAQRPHGSVRDAGAVVSKRTVWKWEGILGGLGSVVERLVG</sequence>
<protein>
    <submittedName>
        <fullName evidence="6">Carotenoid 9,10(9',10')-cleavage dioxygenase-like protein</fullName>
    </submittedName>
</protein>
<dbReference type="Proteomes" id="UP000029964">
    <property type="component" value="Unassembled WGS sequence"/>
</dbReference>
<feature type="binding site" evidence="5">
    <location>
        <position position="278"/>
    </location>
    <ligand>
        <name>Fe cation</name>
        <dbReference type="ChEBI" id="CHEBI:24875"/>
        <note>catalytic</note>
    </ligand>
</feature>
<keyword evidence="7" id="KW-1185">Reference proteome</keyword>
<dbReference type="OrthoDB" id="1069523at2759"/>
<dbReference type="PANTHER" id="PTHR10543">
    <property type="entry name" value="BETA-CAROTENE DIOXYGENASE"/>
    <property type="match status" value="1"/>
</dbReference>
<evidence type="ECO:0000256" key="5">
    <source>
        <dbReference type="PIRSR" id="PIRSR604294-1"/>
    </source>
</evidence>
<proteinExistence type="inferred from homology"/>
<evidence type="ECO:0000256" key="3">
    <source>
        <dbReference type="ARBA" id="ARBA00023002"/>
    </source>
</evidence>
<organism evidence="6 7">
    <name type="scientific">Hapsidospora chrysogenum (strain ATCC 11550 / CBS 779.69 / DSM 880 / IAM 14645 / JCM 23072 / IMI 49137)</name>
    <name type="common">Acremonium chrysogenum</name>
    <dbReference type="NCBI Taxonomy" id="857340"/>
    <lineage>
        <taxon>Eukaryota</taxon>
        <taxon>Fungi</taxon>
        <taxon>Dikarya</taxon>
        <taxon>Ascomycota</taxon>
        <taxon>Pezizomycotina</taxon>
        <taxon>Sordariomycetes</taxon>
        <taxon>Hypocreomycetidae</taxon>
        <taxon>Hypocreales</taxon>
        <taxon>Bionectriaceae</taxon>
        <taxon>Hapsidospora</taxon>
    </lineage>
</organism>
<dbReference type="STRING" id="857340.A0A086TDQ8"/>
<dbReference type="AlphaFoldDB" id="A0A086TDQ8"/>
<comment type="similarity">
    <text evidence="1">Belongs to the carotenoid oxygenase family.</text>
</comment>
<dbReference type="GO" id="GO:0046872">
    <property type="term" value="F:metal ion binding"/>
    <property type="evidence" value="ECO:0007669"/>
    <property type="project" value="UniProtKB-KW"/>
</dbReference>
<keyword evidence="2 5" id="KW-0479">Metal-binding</keyword>
<evidence type="ECO:0000256" key="4">
    <source>
        <dbReference type="ARBA" id="ARBA00023004"/>
    </source>
</evidence>
<reference evidence="7" key="1">
    <citation type="journal article" date="2014" name="Genome Announc.">
        <title>Genome sequence and annotation of Acremonium chrysogenum, producer of the beta-lactam antibiotic cephalosporin C.</title>
        <authorList>
            <person name="Terfehr D."/>
            <person name="Dahlmann T.A."/>
            <person name="Specht T."/>
            <person name="Zadra I."/>
            <person name="Kuernsteiner H."/>
            <person name="Kueck U."/>
        </authorList>
    </citation>
    <scope>NUCLEOTIDE SEQUENCE [LARGE SCALE GENOMIC DNA]</scope>
    <source>
        <strain evidence="7">ATCC 11550 / CBS 779.69 / DSM 880 / IAM 14645 / JCM 23072 / IMI 49137</strain>
    </source>
</reference>
<dbReference type="GO" id="GO:0010436">
    <property type="term" value="F:carotenoid dioxygenase activity"/>
    <property type="evidence" value="ECO:0007669"/>
    <property type="project" value="TreeGrafter"/>
</dbReference>
<gene>
    <name evidence="6" type="ORF">ACRE_017060</name>
</gene>
<comment type="cofactor">
    <cofactor evidence="5">
        <name>Fe(2+)</name>
        <dbReference type="ChEBI" id="CHEBI:29033"/>
    </cofactor>
    <text evidence="5">Binds 1 Fe(2+) ion per subunit.</text>
</comment>
<dbReference type="GO" id="GO:0016121">
    <property type="term" value="P:carotene catabolic process"/>
    <property type="evidence" value="ECO:0007669"/>
    <property type="project" value="TreeGrafter"/>
</dbReference>
<name>A0A086TDQ8_HAPC1</name>